<sequence length="95" mass="10671">MSPASYWEVAIKISTGKYVISQPFEEFWRNAIDLSAFLILPILPKHAALVAALPYPPNNHRDPFDRLMVAQALTEGMSVVSADPKLDVYGITRIW</sequence>
<evidence type="ECO:0000259" key="1">
    <source>
        <dbReference type="Pfam" id="PF01850"/>
    </source>
</evidence>
<reference evidence="3" key="1">
    <citation type="submission" date="2017-06" db="EMBL/GenBank/DDBJ databases">
        <title>Genome analysis of Fimbriiglobus ruber SP5, the first member of the order Planctomycetales with confirmed chitinolytic capability.</title>
        <authorList>
            <person name="Ravin N.V."/>
            <person name="Rakitin A.L."/>
            <person name="Ivanova A.A."/>
            <person name="Beletsky A.V."/>
            <person name="Kulichevskaya I.S."/>
            <person name="Mardanov A.V."/>
            <person name="Dedysh S.N."/>
        </authorList>
    </citation>
    <scope>NUCLEOTIDE SEQUENCE [LARGE SCALE GENOMIC DNA]</scope>
    <source>
        <strain evidence="3">SP5</strain>
    </source>
</reference>
<gene>
    <name evidence="2" type="ORF">FRUB_09604</name>
</gene>
<keyword evidence="3" id="KW-1185">Reference proteome</keyword>
<accession>A0A225CZT1</accession>
<dbReference type="PANTHER" id="PTHR36173:SF2">
    <property type="entry name" value="RIBONUCLEASE VAPC16"/>
    <property type="match status" value="1"/>
</dbReference>
<dbReference type="InterPro" id="IPR029060">
    <property type="entry name" value="PIN-like_dom_sf"/>
</dbReference>
<proteinExistence type="predicted"/>
<evidence type="ECO:0000313" key="3">
    <source>
        <dbReference type="Proteomes" id="UP000214646"/>
    </source>
</evidence>
<protein>
    <recommendedName>
        <fullName evidence="1">PIN domain-containing protein</fullName>
    </recommendedName>
</protein>
<name>A0A225CZT1_9BACT</name>
<dbReference type="AlphaFoldDB" id="A0A225CZT1"/>
<dbReference type="Pfam" id="PF01850">
    <property type="entry name" value="PIN"/>
    <property type="match status" value="1"/>
</dbReference>
<dbReference type="PANTHER" id="PTHR36173">
    <property type="entry name" value="RIBONUCLEASE VAPC16-RELATED"/>
    <property type="match status" value="1"/>
</dbReference>
<feature type="domain" description="PIN" evidence="1">
    <location>
        <begin position="1"/>
        <end position="88"/>
    </location>
</feature>
<dbReference type="InterPro" id="IPR041705">
    <property type="entry name" value="PIN_Sll0205"/>
</dbReference>
<comment type="caution">
    <text evidence="2">The sequence shown here is derived from an EMBL/GenBank/DDBJ whole genome shotgun (WGS) entry which is preliminary data.</text>
</comment>
<organism evidence="2 3">
    <name type="scientific">Fimbriiglobus ruber</name>
    <dbReference type="NCBI Taxonomy" id="1908690"/>
    <lineage>
        <taxon>Bacteria</taxon>
        <taxon>Pseudomonadati</taxon>
        <taxon>Planctomycetota</taxon>
        <taxon>Planctomycetia</taxon>
        <taxon>Gemmatales</taxon>
        <taxon>Gemmataceae</taxon>
        <taxon>Fimbriiglobus</taxon>
    </lineage>
</organism>
<dbReference type="Proteomes" id="UP000214646">
    <property type="component" value="Unassembled WGS sequence"/>
</dbReference>
<dbReference type="CDD" id="cd09872">
    <property type="entry name" value="PIN_Sll0205-like"/>
    <property type="match status" value="1"/>
</dbReference>
<evidence type="ECO:0000313" key="2">
    <source>
        <dbReference type="EMBL" id="OWK34762.1"/>
    </source>
</evidence>
<dbReference type="InterPro" id="IPR002716">
    <property type="entry name" value="PIN_dom"/>
</dbReference>
<dbReference type="EMBL" id="NIDE01000019">
    <property type="protein sequence ID" value="OWK34762.1"/>
    <property type="molecule type" value="Genomic_DNA"/>
</dbReference>
<dbReference type="InterPro" id="IPR052919">
    <property type="entry name" value="TA_system_RNase"/>
</dbReference>
<dbReference type="SUPFAM" id="SSF88723">
    <property type="entry name" value="PIN domain-like"/>
    <property type="match status" value="1"/>
</dbReference>